<name>A0A565C0V2_9BRAS</name>
<dbReference type="Proteomes" id="UP000489600">
    <property type="component" value="Unassembled WGS sequence"/>
</dbReference>
<accession>A0A565C0V2</accession>
<dbReference type="AlphaFoldDB" id="A0A565C0V2"/>
<reference evidence="1" key="1">
    <citation type="submission" date="2019-07" db="EMBL/GenBank/DDBJ databases">
        <authorList>
            <person name="Dittberner H."/>
        </authorList>
    </citation>
    <scope>NUCLEOTIDE SEQUENCE [LARGE SCALE GENOMIC DNA]</scope>
</reference>
<protein>
    <submittedName>
        <fullName evidence="1">Uncharacterized protein</fullName>
    </submittedName>
</protein>
<sequence>MTGGDKVPFLPNIKSAQVPVMREFTHPPQTVAMPSSSLMPTLSISKESPRINITMTKRPKWRSPQKKMRKRRIDKSYVHIL</sequence>
<evidence type="ECO:0000313" key="2">
    <source>
        <dbReference type="Proteomes" id="UP000489600"/>
    </source>
</evidence>
<proteinExistence type="predicted"/>
<keyword evidence="2" id="KW-1185">Reference proteome</keyword>
<gene>
    <name evidence="1" type="ORF">ANE_LOCUS17666</name>
</gene>
<comment type="caution">
    <text evidence="1">The sequence shown here is derived from an EMBL/GenBank/DDBJ whole genome shotgun (WGS) entry which is preliminary data.</text>
</comment>
<organism evidence="1 2">
    <name type="scientific">Arabis nemorensis</name>
    <dbReference type="NCBI Taxonomy" id="586526"/>
    <lineage>
        <taxon>Eukaryota</taxon>
        <taxon>Viridiplantae</taxon>
        <taxon>Streptophyta</taxon>
        <taxon>Embryophyta</taxon>
        <taxon>Tracheophyta</taxon>
        <taxon>Spermatophyta</taxon>
        <taxon>Magnoliopsida</taxon>
        <taxon>eudicotyledons</taxon>
        <taxon>Gunneridae</taxon>
        <taxon>Pentapetalae</taxon>
        <taxon>rosids</taxon>
        <taxon>malvids</taxon>
        <taxon>Brassicales</taxon>
        <taxon>Brassicaceae</taxon>
        <taxon>Arabideae</taxon>
        <taxon>Arabis</taxon>
    </lineage>
</organism>
<evidence type="ECO:0000313" key="1">
    <source>
        <dbReference type="EMBL" id="VVB07222.1"/>
    </source>
</evidence>
<dbReference type="EMBL" id="CABITT030000006">
    <property type="protein sequence ID" value="VVB07222.1"/>
    <property type="molecule type" value="Genomic_DNA"/>
</dbReference>